<dbReference type="EMBL" id="PNYC01000007">
    <property type="protein sequence ID" value="PMS36562.1"/>
    <property type="molecule type" value="Genomic_DNA"/>
</dbReference>
<proteinExistence type="predicted"/>
<dbReference type="RefSeq" id="WP_020566493.1">
    <property type="nucleotide sequence ID" value="NZ_KB890200.1"/>
</dbReference>
<dbReference type="Pfam" id="PF11142">
    <property type="entry name" value="DUF2917"/>
    <property type="match status" value="1"/>
</dbReference>
<dbReference type="InterPro" id="IPR021317">
    <property type="entry name" value="DUF2917"/>
</dbReference>
<name>A0A2N7X4S5_9BURK</name>
<comment type="caution">
    <text evidence="1">The sequence shown here is derived from an EMBL/GenBank/DDBJ whole genome shotgun (WGS) entry which is preliminary data.</text>
</comment>
<dbReference type="OrthoDB" id="9005660at2"/>
<accession>A0A2N7X4S5</accession>
<evidence type="ECO:0000313" key="1">
    <source>
        <dbReference type="EMBL" id="PMS36562.1"/>
    </source>
</evidence>
<dbReference type="AlphaFoldDB" id="A0A2N7X4S5"/>
<reference evidence="1 2" key="1">
    <citation type="submission" date="2018-01" db="EMBL/GenBank/DDBJ databases">
        <title>Whole genome analyses suggest that Burkholderia sensu lato contains two further novel genera in the rhizoxinica-symbiotica group Mycetohabitans gen. nov., and Trinickia gen. nov.: implications for the evolution of diazotrophy and nodulation in the Burkholderiaceae.</title>
        <authorList>
            <person name="Estrada-de los Santos P."/>
            <person name="Palmer M."/>
            <person name="Chavez-Ramirez B."/>
            <person name="Beukes C."/>
            <person name="Steenkamp E.T."/>
            <person name="Hirsch A.M."/>
            <person name="Manyaka P."/>
            <person name="Maluk M."/>
            <person name="Lafos M."/>
            <person name="Crook M."/>
            <person name="Gross E."/>
            <person name="Simon M.F."/>
            <person name="Bueno dos Reis Junior F."/>
            <person name="Poole P.S."/>
            <person name="Venter S.N."/>
            <person name="James E.K."/>
        </authorList>
    </citation>
    <scope>NUCLEOTIDE SEQUENCE [LARGE SCALE GENOMIC DNA]</scope>
    <source>
        <strain evidence="1 2">JPY 581</strain>
    </source>
</reference>
<evidence type="ECO:0000313" key="2">
    <source>
        <dbReference type="Proteomes" id="UP000235777"/>
    </source>
</evidence>
<keyword evidence="2" id="KW-1185">Reference proteome</keyword>
<gene>
    <name evidence="1" type="ORF">C0Z20_13505</name>
</gene>
<dbReference type="STRING" id="863227.GCA_000373005_04632"/>
<protein>
    <submittedName>
        <fullName evidence="1">DUF2917 domain-containing protein</fullName>
    </submittedName>
</protein>
<dbReference type="Proteomes" id="UP000235777">
    <property type="component" value="Unassembled WGS sequence"/>
</dbReference>
<sequence>MREISSSVTFEIERGETIPVMIAHSTRLNVEGASVWVSRSNDVEDYWVLPGSSLTLRRGERLWLSVDGDGPARVAFHGPLLAGERLRGALAALGELFGMRWRGGWRTV</sequence>
<organism evidence="1 2">
    <name type="scientific">Trinickia symbiotica</name>
    <dbReference type="NCBI Taxonomy" id="863227"/>
    <lineage>
        <taxon>Bacteria</taxon>
        <taxon>Pseudomonadati</taxon>
        <taxon>Pseudomonadota</taxon>
        <taxon>Betaproteobacteria</taxon>
        <taxon>Burkholderiales</taxon>
        <taxon>Burkholderiaceae</taxon>
        <taxon>Trinickia</taxon>
    </lineage>
</organism>